<feature type="region of interest" description="Disordered" evidence="2">
    <location>
        <begin position="166"/>
        <end position="204"/>
    </location>
</feature>
<dbReference type="SMART" id="SM00343">
    <property type="entry name" value="ZnF_C2HC"/>
    <property type="match status" value="1"/>
</dbReference>
<protein>
    <recommendedName>
        <fullName evidence="3">CCHC-type domain-containing protein</fullName>
    </recommendedName>
</protein>
<dbReference type="PROSITE" id="PS50158">
    <property type="entry name" value="ZF_CCHC"/>
    <property type="match status" value="1"/>
</dbReference>
<dbReference type="Pfam" id="PF14223">
    <property type="entry name" value="Retrotran_gag_2"/>
    <property type="match status" value="1"/>
</dbReference>
<evidence type="ECO:0000256" key="1">
    <source>
        <dbReference type="PROSITE-ProRule" id="PRU00047"/>
    </source>
</evidence>
<organism evidence="4 5">
    <name type="scientific">Triticum urartu</name>
    <name type="common">Red wild einkorn</name>
    <name type="synonym">Crithodium urartu</name>
    <dbReference type="NCBI Taxonomy" id="4572"/>
    <lineage>
        <taxon>Eukaryota</taxon>
        <taxon>Viridiplantae</taxon>
        <taxon>Streptophyta</taxon>
        <taxon>Embryophyta</taxon>
        <taxon>Tracheophyta</taxon>
        <taxon>Spermatophyta</taxon>
        <taxon>Magnoliopsida</taxon>
        <taxon>Liliopsida</taxon>
        <taxon>Poales</taxon>
        <taxon>Poaceae</taxon>
        <taxon>BOP clade</taxon>
        <taxon>Pooideae</taxon>
        <taxon>Triticodae</taxon>
        <taxon>Triticeae</taxon>
        <taxon>Triticinae</taxon>
        <taxon>Triticum</taxon>
    </lineage>
</organism>
<proteinExistence type="predicted"/>
<dbReference type="Pfam" id="PF00098">
    <property type="entry name" value="zf-CCHC"/>
    <property type="match status" value="1"/>
</dbReference>
<dbReference type="SUPFAM" id="SSF57756">
    <property type="entry name" value="Retrovirus zinc finger-like domains"/>
    <property type="match status" value="1"/>
</dbReference>
<dbReference type="AlphaFoldDB" id="A0A8R7VA85"/>
<reference evidence="4" key="2">
    <citation type="submission" date="2022-06" db="UniProtKB">
        <authorList>
            <consortium name="EnsemblPlants"/>
        </authorList>
    </citation>
    <scope>IDENTIFICATION</scope>
</reference>
<keyword evidence="1" id="KW-0863">Zinc-finger</keyword>
<dbReference type="Gramene" id="TuG1812S0000505700.01.T01">
    <property type="protein sequence ID" value="TuG1812S0000505700.01.T01.s_cds42956"/>
    <property type="gene ID" value="TuG1812S0000505700.01"/>
</dbReference>
<keyword evidence="5" id="KW-1185">Reference proteome</keyword>
<feature type="compositionally biased region" description="Basic residues" evidence="2">
    <location>
        <begin position="167"/>
        <end position="185"/>
    </location>
</feature>
<evidence type="ECO:0000313" key="5">
    <source>
        <dbReference type="Proteomes" id="UP000015106"/>
    </source>
</evidence>
<feature type="compositionally biased region" description="Basic and acidic residues" evidence="2">
    <location>
        <begin position="192"/>
        <end position="202"/>
    </location>
</feature>
<keyword evidence="1" id="KW-0479">Metal-binding</keyword>
<evidence type="ECO:0000313" key="4">
    <source>
        <dbReference type="EnsemblPlants" id="TuG1812S0000505700.01.T01.s_cds42956"/>
    </source>
</evidence>
<dbReference type="InterPro" id="IPR036875">
    <property type="entry name" value="Znf_CCHC_sf"/>
</dbReference>
<keyword evidence="1" id="KW-0862">Zinc</keyword>
<feature type="domain" description="CCHC-type" evidence="3">
    <location>
        <begin position="203"/>
        <end position="219"/>
    </location>
</feature>
<dbReference type="EnsemblPlants" id="TuG1812S0000505700.01.T01">
    <property type="protein sequence ID" value="TuG1812S0000505700.01.T01.s_cds42956"/>
    <property type="gene ID" value="TuG1812S0000505700.01"/>
</dbReference>
<dbReference type="InterPro" id="IPR001878">
    <property type="entry name" value="Znf_CCHC"/>
</dbReference>
<reference evidence="5" key="1">
    <citation type="journal article" date="2013" name="Nature">
        <title>Draft genome of the wheat A-genome progenitor Triticum urartu.</title>
        <authorList>
            <person name="Ling H.Q."/>
            <person name="Zhao S."/>
            <person name="Liu D."/>
            <person name="Wang J."/>
            <person name="Sun H."/>
            <person name="Zhang C."/>
            <person name="Fan H."/>
            <person name="Li D."/>
            <person name="Dong L."/>
            <person name="Tao Y."/>
            <person name="Gao C."/>
            <person name="Wu H."/>
            <person name="Li Y."/>
            <person name="Cui Y."/>
            <person name="Guo X."/>
            <person name="Zheng S."/>
            <person name="Wang B."/>
            <person name="Yu K."/>
            <person name="Liang Q."/>
            <person name="Yang W."/>
            <person name="Lou X."/>
            <person name="Chen J."/>
            <person name="Feng M."/>
            <person name="Jian J."/>
            <person name="Zhang X."/>
            <person name="Luo G."/>
            <person name="Jiang Y."/>
            <person name="Liu J."/>
            <person name="Wang Z."/>
            <person name="Sha Y."/>
            <person name="Zhang B."/>
            <person name="Wu H."/>
            <person name="Tang D."/>
            <person name="Shen Q."/>
            <person name="Xue P."/>
            <person name="Zou S."/>
            <person name="Wang X."/>
            <person name="Liu X."/>
            <person name="Wang F."/>
            <person name="Yang Y."/>
            <person name="An X."/>
            <person name="Dong Z."/>
            <person name="Zhang K."/>
            <person name="Zhang X."/>
            <person name="Luo M.C."/>
            <person name="Dvorak J."/>
            <person name="Tong Y."/>
            <person name="Wang J."/>
            <person name="Yang H."/>
            <person name="Li Z."/>
            <person name="Wang D."/>
            <person name="Zhang A."/>
            <person name="Wang J."/>
        </authorList>
    </citation>
    <scope>NUCLEOTIDE SEQUENCE</scope>
    <source>
        <strain evidence="5">cv. G1812</strain>
    </source>
</reference>
<dbReference type="GO" id="GO:0008270">
    <property type="term" value="F:zinc ion binding"/>
    <property type="evidence" value="ECO:0007669"/>
    <property type="project" value="UniProtKB-KW"/>
</dbReference>
<dbReference type="GO" id="GO:0003676">
    <property type="term" value="F:nucleic acid binding"/>
    <property type="evidence" value="ECO:0007669"/>
    <property type="project" value="InterPro"/>
</dbReference>
<sequence>MNVWQSKADDYSIVQCAMLYGLESGLQRRFERHGAYEMFQELKLIFQANARIERYEVSNKFYSCKMEENSSVSEHILKMSGYHNHLTQLGVNLPVDSVIDRILQSLPPSYKSFVMNYNMQGMNKTIPELFAMLKAAEVEIKKEHQVLMVNKTTSLKKQVLMVNKTASFKKKGKGKKKGSFKKKSKQVTAQENKPKSRPKPETKCFYCKRTGHWKQNCPKYLADKKDGKVN</sequence>
<accession>A0A8R7VA85</accession>
<evidence type="ECO:0000259" key="3">
    <source>
        <dbReference type="PROSITE" id="PS50158"/>
    </source>
</evidence>
<evidence type="ECO:0000256" key="2">
    <source>
        <dbReference type="SAM" id="MobiDB-lite"/>
    </source>
</evidence>
<dbReference type="Gene3D" id="4.10.60.10">
    <property type="entry name" value="Zinc finger, CCHC-type"/>
    <property type="match status" value="1"/>
</dbReference>
<name>A0A8R7VA85_TRIUA</name>
<dbReference type="Proteomes" id="UP000015106">
    <property type="component" value="Unassembled WGS sequence"/>
</dbReference>